<dbReference type="AlphaFoldDB" id="A0A316FA25"/>
<protein>
    <submittedName>
        <fullName evidence="3">Uncharacterized protein</fullName>
    </submittedName>
</protein>
<sequence length="96" mass="11292">MSKINFKPVLMLWLLSSLATQAHSKPLLTKDDLTWLSHKQINQDLNNTQYELSQQLYRSSRQALLDMSMNSEILNKMSEHKKRSPETPFKHYDISE</sequence>
<proteinExistence type="predicted"/>
<dbReference type="RefSeq" id="WP_109765063.1">
    <property type="nucleotide sequence ID" value="NZ_QGGU01000016.1"/>
</dbReference>
<accession>A0A316FA25</accession>
<gene>
    <name evidence="3" type="ORF">C8D97_11642</name>
</gene>
<evidence type="ECO:0000313" key="3">
    <source>
        <dbReference type="EMBL" id="PWK43628.1"/>
    </source>
</evidence>
<keyword evidence="2" id="KW-0732">Signal</keyword>
<feature type="signal peptide" evidence="2">
    <location>
        <begin position="1"/>
        <end position="22"/>
    </location>
</feature>
<feature type="chain" id="PRO_5016233287" evidence="2">
    <location>
        <begin position="23"/>
        <end position="96"/>
    </location>
</feature>
<dbReference type="Proteomes" id="UP000245790">
    <property type="component" value="Unassembled WGS sequence"/>
</dbReference>
<dbReference type="EMBL" id="QGGU01000016">
    <property type="protein sequence ID" value="PWK43628.1"/>
    <property type="molecule type" value="Genomic_DNA"/>
</dbReference>
<reference evidence="3 4" key="1">
    <citation type="submission" date="2018-05" db="EMBL/GenBank/DDBJ databases">
        <title>Genomic Encyclopedia of Type Strains, Phase IV (KMG-IV): sequencing the most valuable type-strain genomes for metagenomic binning, comparative biology and taxonomic classification.</title>
        <authorList>
            <person name="Goeker M."/>
        </authorList>
    </citation>
    <scope>NUCLEOTIDE SEQUENCE [LARGE SCALE GENOMIC DNA]</scope>
    <source>
        <strain evidence="3 4">DSM 25350</strain>
    </source>
</reference>
<comment type="caution">
    <text evidence="3">The sequence shown here is derived from an EMBL/GenBank/DDBJ whole genome shotgun (WGS) entry which is preliminary data.</text>
</comment>
<organism evidence="3 4">
    <name type="scientific">Pleionea mediterranea</name>
    <dbReference type="NCBI Taxonomy" id="523701"/>
    <lineage>
        <taxon>Bacteria</taxon>
        <taxon>Pseudomonadati</taxon>
        <taxon>Pseudomonadota</taxon>
        <taxon>Gammaproteobacteria</taxon>
        <taxon>Oceanospirillales</taxon>
        <taxon>Pleioneaceae</taxon>
        <taxon>Pleionea</taxon>
    </lineage>
</organism>
<evidence type="ECO:0000256" key="2">
    <source>
        <dbReference type="SAM" id="SignalP"/>
    </source>
</evidence>
<evidence type="ECO:0000256" key="1">
    <source>
        <dbReference type="SAM" id="MobiDB-lite"/>
    </source>
</evidence>
<evidence type="ECO:0000313" key="4">
    <source>
        <dbReference type="Proteomes" id="UP000245790"/>
    </source>
</evidence>
<name>A0A316FA25_9GAMM</name>
<feature type="region of interest" description="Disordered" evidence="1">
    <location>
        <begin position="76"/>
        <end position="96"/>
    </location>
</feature>
<keyword evidence="4" id="KW-1185">Reference proteome</keyword>
<feature type="compositionally biased region" description="Basic and acidic residues" evidence="1">
    <location>
        <begin position="84"/>
        <end position="96"/>
    </location>
</feature>